<protein>
    <submittedName>
        <fullName evidence="1">Uncharacterized protein</fullName>
    </submittedName>
</protein>
<keyword evidence="2" id="KW-1185">Reference proteome</keyword>
<proteinExistence type="predicted"/>
<accession>A0A1W1W664</accession>
<name>A0A1W1W664_9BACT</name>
<evidence type="ECO:0000313" key="2">
    <source>
        <dbReference type="Proteomes" id="UP000192266"/>
    </source>
</evidence>
<sequence>MGGYDLVVPKKAPQLVLTGFFGRKGDLPHNEQLYIVVD</sequence>
<reference evidence="1 2" key="1">
    <citation type="submission" date="2017-04" db="EMBL/GenBank/DDBJ databases">
        <authorList>
            <person name="Afonso C.L."/>
            <person name="Miller P.J."/>
            <person name="Scott M.A."/>
            <person name="Spackman E."/>
            <person name="Goraichik I."/>
            <person name="Dimitrov K.M."/>
            <person name="Suarez D.L."/>
            <person name="Swayne D.E."/>
        </authorList>
    </citation>
    <scope>NUCLEOTIDE SEQUENCE [LARGE SCALE GENOMIC DNA]</scope>
    <source>
        <strain evidence="1 2">DSM 11622</strain>
    </source>
</reference>
<evidence type="ECO:0000313" key="1">
    <source>
        <dbReference type="EMBL" id="SMC00594.1"/>
    </source>
</evidence>
<organism evidence="1 2">
    <name type="scientific">Hymenobacter roseosalivarius DSM 11622</name>
    <dbReference type="NCBI Taxonomy" id="645990"/>
    <lineage>
        <taxon>Bacteria</taxon>
        <taxon>Pseudomonadati</taxon>
        <taxon>Bacteroidota</taxon>
        <taxon>Cytophagia</taxon>
        <taxon>Cytophagales</taxon>
        <taxon>Hymenobacteraceae</taxon>
        <taxon>Hymenobacter</taxon>
    </lineage>
</organism>
<dbReference type="AlphaFoldDB" id="A0A1W1W664"/>
<dbReference type="Proteomes" id="UP000192266">
    <property type="component" value="Unassembled WGS sequence"/>
</dbReference>
<dbReference type="EMBL" id="FWWW01000105">
    <property type="protein sequence ID" value="SMC00594.1"/>
    <property type="molecule type" value="Genomic_DNA"/>
</dbReference>
<gene>
    <name evidence="1" type="ORF">SAMN00120144_4137</name>
</gene>